<evidence type="ECO:0000259" key="6">
    <source>
        <dbReference type="PROSITE" id="PS50011"/>
    </source>
</evidence>
<dbReference type="InterPro" id="IPR036936">
    <property type="entry name" value="CRIB_dom_sf"/>
</dbReference>
<evidence type="ECO:0000256" key="4">
    <source>
        <dbReference type="PROSITE-ProRule" id="PRU10141"/>
    </source>
</evidence>
<gene>
    <name evidence="8" type="ORF">BXYJ_LOCUS11595</name>
</gene>
<dbReference type="EC" id="2.7.11.1" evidence="1"/>
<dbReference type="InterPro" id="IPR017441">
    <property type="entry name" value="Protein_kinase_ATP_BS"/>
</dbReference>
<dbReference type="InterPro" id="IPR000095">
    <property type="entry name" value="CRIB_dom"/>
</dbReference>
<dbReference type="PROSITE" id="PS50011">
    <property type="entry name" value="PROTEIN_KINASE_DOM"/>
    <property type="match status" value="1"/>
</dbReference>
<accession>A0A7I8X5P5</accession>
<dbReference type="SMART" id="SM00285">
    <property type="entry name" value="PBD"/>
    <property type="match status" value="1"/>
</dbReference>
<dbReference type="InterPro" id="IPR011009">
    <property type="entry name" value="Kinase-like_dom_sf"/>
</dbReference>
<evidence type="ECO:0000256" key="3">
    <source>
        <dbReference type="ARBA" id="ARBA00022840"/>
    </source>
</evidence>
<dbReference type="Pfam" id="PF00069">
    <property type="entry name" value="Pkinase"/>
    <property type="match status" value="1"/>
</dbReference>
<protein>
    <recommendedName>
        <fullName evidence="1">non-specific serine/threonine protein kinase</fullName>
        <ecNumber evidence="1">2.7.11.1</ecNumber>
    </recommendedName>
</protein>
<dbReference type="PANTHER" id="PTHR45832:SF8">
    <property type="entry name" value="PROTEIN KINASE DOMAIN-CONTAINING PROTEIN"/>
    <property type="match status" value="1"/>
</dbReference>
<dbReference type="SMR" id="A0A7I8X5P5"/>
<dbReference type="Proteomes" id="UP000659654">
    <property type="component" value="Unassembled WGS sequence"/>
</dbReference>
<proteinExistence type="predicted"/>
<keyword evidence="9" id="KW-1185">Reference proteome</keyword>
<evidence type="ECO:0000259" key="7">
    <source>
        <dbReference type="PROSITE" id="PS50108"/>
    </source>
</evidence>
<evidence type="ECO:0000256" key="1">
    <source>
        <dbReference type="ARBA" id="ARBA00012513"/>
    </source>
</evidence>
<dbReference type="PROSITE" id="PS50108">
    <property type="entry name" value="CRIB"/>
    <property type="match status" value="1"/>
</dbReference>
<dbReference type="Gene3D" id="1.10.510.10">
    <property type="entry name" value="Transferase(Phosphotransferase) domain 1"/>
    <property type="match status" value="1"/>
</dbReference>
<evidence type="ECO:0000256" key="2">
    <source>
        <dbReference type="ARBA" id="ARBA00022741"/>
    </source>
</evidence>
<dbReference type="Proteomes" id="UP000582659">
    <property type="component" value="Unassembled WGS sequence"/>
</dbReference>
<evidence type="ECO:0000313" key="8">
    <source>
        <dbReference type="EMBL" id="CAD5231499.1"/>
    </source>
</evidence>
<feature type="domain" description="Protein kinase" evidence="6">
    <location>
        <begin position="175"/>
        <end position="426"/>
    </location>
</feature>
<feature type="region of interest" description="Disordered" evidence="5">
    <location>
        <begin position="107"/>
        <end position="153"/>
    </location>
</feature>
<reference evidence="8" key="1">
    <citation type="submission" date="2020-09" db="EMBL/GenBank/DDBJ databases">
        <authorList>
            <person name="Kikuchi T."/>
        </authorList>
    </citation>
    <scope>NUCLEOTIDE SEQUENCE</scope>
    <source>
        <strain evidence="8">Ka4C1</strain>
    </source>
</reference>
<dbReference type="OrthoDB" id="1022360at2759"/>
<dbReference type="PROSITE" id="PS00107">
    <property type="entry name" value="PROTEIN_KINASE_ATP"/>
    <property type="match status" value="1"/>
</dbReference>
<dbReference type="PANTHER" id="PTHR45832">
    <property type="entry name" value="SERINE/THREONINE-PROTEIN KINASE SAMKA-RELATED-RELATED"/>
    <property type="match status" value="1"/>
</dbReference>
<feature type="compositionally biased region" description="Polar residues" evidence="5">
    <location>
        <begin position="118"/>
        <end position="144"/>
    </location>
</feature>
<name>A0A7I8X5P5_BURXY</name>
<dbReference type="AlphaFoldDB" id="A0A7I8X5P5"/>
<dbReference type="Gene3D" id="3.30.200.20">
    <property type="entry name" value="Phosphorylase Kinase, domain 1"/>
    <property type="match status" value="1"/>
</dbReference>
<dbReference type="SUPFAM" id="SSF56112">
    <property type="entry name" value="Protein kinase-like (PK-like)"/>
    <property type="match status" value="1"/>
</dbReference>
<dbReference type="Pfam" id="PF00786">
    <property type="entry name" value="PBD"/>
    <property type="match status" value="1"/>
</dbReference>
<keyword evidence="3 4" id="KW-0067">ATP-binding</keyword>
<dbReference type="GO" id="GO:0004674">
    <property type="term" value="F:protein serine/threonine kinase activity"/>
    <property type="evidence" value="ECO:0007669"/>
    <property type="project" value="UniProtKB-EC"/>
</dbReference>
<dbReference type="Gene3D" id="3.90.810.10">
    <property type="entry name" value="CRIB domain"/>
    <property type="match status" value="1"/>
</dbReference>
<keyword evidence="2 4" id="KW-0547">Nucleotide-binding</keyword>
<dbReference type="EMBL" id="CAJFDI010000005">
    <property type="protein sequence ID" value="CAD5231499.1"/>
    <property type="molecule type" value="Genomic_DNA"/>
</dbReference>
<sequence>MSKAREIQIANLEAAVFPFGLSMRLLWNGHKSRKVDISAPFNFQHRVHASVDSDTGEIYGLPRQWKSVFATSKDRLFKRGPMIVTDAVLDRNLASLTNLVNASNGFATPSRSHPGPQHRSQNDCVISPSTSIKSVNTSDPSANGHSARHRHPVNPEDVRHTLLSIVNPTDPRNDLCNIKMLGRGSTGTVSHAYMTSKRRNVAVKRMVIKTQQRPELLINEVNVMKRCSHPNIVQMISAHVVEEELWILMEVATAGSLTNFLSQKRLTEISIATISKQTLEALSYLHSIGVIHRDLKSDSILLTHNRIVKLSDFGFSCLLTNQVPKRRSLLGTPYWLSPEVAGREEYDSAIDIWSYGITVIEMVCGEPPFYDDEPVVAIQRIKTSPSPKIPPDFKISDELADFLAQMLHIQPTDRWQASQLLEHEFVDKALEDPTQIEL</sequence>
<dbReference type="GO" id="GO:0005524">
    <property type="term" value="F:ATP binding"/>
    <property type="evidence" value="ECO:0007669"/>
    <property type="project" value="UniProtKB-UniRule"/>
</dbReference>
<evidence type="ECO:0000313" key="9">
    <source>
        <dbReference type="Proteomes" id="UP000659654"/>
    </source>
</evidence>
<dbReference type="EMBL" id="CAJFCV020000005">
    <property type="protein sequence ID" value="CAG9122720.1"/>
    <property type="molecule type" value="Genomic_DNA"/>
</dbReference>
<comment type="caution">
    <text evidence="8">The sequence shown here is derived from an EMBL/GenBank/DDBJ whole genome shotgun (WGS) entry which is preliminary data.</text>
</comment>
<evidence type="ECO:0000256" key="5">
    <source>
        <dbReference type="SAM" id="MobiDB-lite"/>
    </source>
</evidence>
<dbReference type="InterPro" id="IPR051931">
    <property type="entry name" value="PAK3-like"/>
</dbReference>
<feature type="binding site" evidence="4">
    <location>
        <position position="209"/>
    </location>
    <ligand>
        <name>ATP</name>
        <dbReference type="ChEBI" id="CHEBI:30616"/>
    </ligand>
</feature>
<feature type="domain" description="CRIB" evidence="7">
    <location>
        <begin position="37"/>
        <end position="50"/>
    </location>
</feature>
<dbReference type="InterPro" id="IPR000719">
    <property type="entry name" value="Prot_kinase_dom"/>
</dbReference>
<organism evidence="8 9">
    <name type="scientific">Bursaphelenchus xylophilus</name>
    <name type="common">Pinewood nematode worm</name>
    <name type="synonym">Aphelenchoides xylophilus</name>
    <dbReference type="NCBI Taxonomy" id="6326"/>
    <lineage>
        <taxon>Eukaryota</taxon>
        <taxon>Metazoa</taxon>
        <taxon>Ecdysozoa</taxon>
        <taxon>Nematoda</taxon>
        <taxon>Chromadorea</taxon>
        <taxon>Rhabditida</taxon>
        <taxon>Tylenchina</taxon>
        <taxon>Tylenchomorpha</taxon>
        <taxon>Aphelenchoidea</taxon>
        <taxon>Aphelenchoididae</taxon>
        <taxon>Bursaphelenchus</taxon>
    </lineage>
</organism>